<keyword evidence="6" id="KW-0503">Monooxygenase</keyword>
<keyword evidence="5 7" id="KW-0408">Iron</keyword>
<dbReference type="PANTHER" id="PTHR46206">
    <property type="entry name" value="CYTOCHROME P450"/>
    <property type="match status" value="1"/>
</dbReference>
<feature type="binding site" description="axial binding residue" evidence="7">
    <location>
        <position position="448"/>
    </location>
    <ligand>
        <name>heme</name>
        <dbReference type="ChEBI" id="CHEBI:30413"/>
    </ligand>
    <ligandPart>
        <name>Fe</name>
        <dbReference type="ChEBI" id="CHEBI:18248"/>
    </ligandPart>
</feature>
<comment type="similarity">
    <text evidence="2">Belongs to the cytochrome P450 family.</text>
</comment>
<keyword evidence="3 7" id="KW-0479">Metal-binding</keyword>
<name>A0A8H5HFN7_9AGAR</name>
<dbReference type="PRINTS" id="PR00465">
    <property type="entry name" value="EP450IV"/>
</dbReference>
<dbReference type="GO" id="GO:0016705">
    <property type="term" value="F:oxidoreductase activity, acting on paired donors, with incorporation or reduction of molecular oxygen"/>
    <property type="evidence" value="ECO:0007669"/>
    <property type="project" value="InterPro"/>
</dbReference>
<dbReference type="InterPro" id="IPR002403">
    <property type="entry name" value="Cyt_P450_E_grp-IV"/>
</dbReference>
<evidence type="ECO:0000256" key="5">
    <source>
        <dbReference type="ARBA" id="ARBA00023004"/>
    </source>
</evidence>
<reference evidence="8 9" key="1">
    <citation type="journal article" date="2020" name="ISME J.">
        <title>Uncovering the hidden diversity of litter-decomposition mechanisms in mushroom-forming fungi.</title>
        <authorList>
            <person name="Floudas D."/>
            <person name="Bentzer J."/>
            <person name="Ahren D."/>
            <person name="Johansson T."/>
            <person name="Persson P."/>
            <person name="Tunlid A."/>
        </authorList>
    </citation>
    <scope>NUCLEOTIDE SEQUENCE [LARGE SCALE GENOMIC DNA]</scope>
    <source>
        <strain evidence="8 9">CBS 406.79</strain>
    </source>
</reference>
<comment type="caution">
    <text evidence="8">The sequence shown here is derived from an EMBL/GenBank/DDBJ whole genome shotgun (WGS) entry which is preliminary data.</text>
</comment>
<dbReference type="Gene3D" id="1.10.630.10">
    <property type="entry name" value="Cytochrome P450"/>
    <property type="match status" value="1"/>
</dbReference>
<keyword evidence="4" id="KW-0560">Oxidoreductase</keyword>
<evidence type="ECO:0000256" key="6">
    <source>
        <dbReference type="ARBA" id="ARBA00023033"/>
    </source>
</evidence>
<evidence type="ECO:0000256" key="7">
    <source>
        <dbReference type="PIRSR" id="PIRSR602403-1"/>
    </source>
</evidence>
<dbReference type="SUPFAM" id="SSF48264">
    <property type="entry name" value="Cytochrome P450"/>
    <property type="match status" value="1"/>
</dbReference>
<dbReference type="GO" id="GO:0020037">
    <property type="term" value="F:heme binding"/>
    <property type="evidence" value="ECO:0007669"/>
    <property type="project" value="InterPro"/>
</dbReference>
<sequence length="506" mass="57064">MSLTRVLALGAVLLSLVLLPKILRWRARMTKLNAIPTVGNSGIFSSYASARRFKDHALEIIQEGYEKYPGRAFKAPIPGGWQVIVSGKDMIDDIKRANDSDLSFQEAVTENMQSDYTMGLAARIDAYQINVVRSPLTRSLAAKFDDLWDEIQAAFIDEIPAKESEWMKVSMLHTVTRIISRTSNRYFVGLPVCRDPDYVRSTIEFTSNAFNGARILRRYPGFLKPLVRRYFTNVPLGVARATKHLEPVIRERLRKEEEFGTTDWPDKPSDLISWLLDAANTPERRKNIVSEIVSRILLINMAAIHTTTFTNTLFQLAANPDIAQPLREEFQACVNEQGWTKAAMGQMRKLDSFIKETQRLVGFEGLSSNRMVMRDFTFSNGTEVPAGTLVGVAAYALHHDADLYEKPDILDPFRFSNMRTKEGEGFKHQIVAQDHSFGLFGHGGKHMCPGRFFAVNQLKALVGHVLISYDIKFENDGGVPDTCWEGIDACPDSTVLVMFRKRSTNV</sequence>
<evidence type="ECO:0008006" key="10">
    <source>
        <dbReference type="Google" id="ProtNLM"/>
    </source>
</evidence>
<dbReference type="InterPro" id="IPR001128">
    <property type="entry name" value="Cyt_P450"/>
</dbReference>
<dbReference type="GO" id="GO:0005506">
    <property type="term" value="F:iron ion binding"/>
    <property type="evidence" value="ECO:0007669"/>
    <property type="project" value="InterPro"/>
</dbReference>
<comment type="cofactor">
    <cofactor evidence="1 7">
        <name>heme</name>
        <dbReference type="ChEBI" id="CHEBI:30413"/>
    </cofactor>
</comment>
<dbReference type="OrthoDB" id="1844152at2759"/>
<evidence type="ECO:0000313" key="9">
    <source>
        <dbReference type="Proteomes" id="UP000518752"/>
    </source>
</evidence>
<proteinExistence type="inferred from homology"/>
<evidence type="ECO:0000256" key="2">
    <source>
        <dbReference type="ARBA" id="ARBA00010617"/>
    </source>
</evidence>
<accession>A0A8H5HFN7</accession>
<dbReference type="GO" id="GO:0004497">
    <property type="term" value="F:monooxygenase activity"/>
    <property type="evidence" value="ECO:0007669"/>
    <property type="project" value="UniProtKB-KW"/>
</dbReference>
<evidence type="ECO:0000256" key="1">
    <source>
        <dbReference type="ARBA" id="ARBA00001971"/>
    </source>
</evidence>
<dbReference type="PANTHER" id="PTHR46206:SF6">
    <property type="entry name" value="CYTOCHROME P450 MONOOXYGENASE AN1598-RELATED"/>
    <property type="match status" value="1"/>
</dbReference>
<dbReference type="InterPro" id="IPR036396">
    <property type="entry name" value="Cyt_P450_sf"/>
</dbReference>
<evidence type="ECO:0000256" key="4">
    <source>
        <dbReference type="ARBA" id="ARBA00023002"/>
    </source>
</evidence>
<organism evidence="8 9">
    <name type="scientific">Collybiopsis confluens</name>
    <dbReference type="NCBI Taxonomy" id="2823264"/>
    <lineage>
        <taxon>Eukaryota</taxon>
        <taxon>Fungi</taxon>
        <taxon>Dikarya</taxon>
        <taxon>Basidiomycota</taxon>
        <taxon>Agaricomycotina</taxon>
        <taxon>Agaricomycetes</taxon>
        <taxon>Agaricomycetidae</taxon>
        <taxon>Agaricales</taxon>
        <taxon>Marasmiineae</taxon>
        <taxon>Omphalotaceae</taxon>
        <taxon>Collybiopsis</taxon>
    </lineage>
</organism>
<gene>
    <name evidence="8" type="ORF">D9757_008449</name>
</gene>
<evidence type="ECO:0000256" key="3">
    <source>
        <dbReference type="ARBA" id="ARBA00022723"/>
    </source>
</evidence>
<keyword evidence="9" id="KW-1185">Reference proteome</keyword>
<dbReference type="CDD" id="cd11041">
    <property type="entry name" value="CYP503A1-like"/>
    <property type="match status" value="1"/>
</dbReference>
<dbReference type="Proteomes" id="UP000518752">
    <property type="component" value="Unassembled WGS sequence"/>
</dbReference>
<protein>
    <recommendedName>
        <fullName evidence="10">Cytochrome P450</fullName>
    </recommendedName>
</protein>
<dbReference type="AlphaFoldDB" id="A0A8H5HFN7"/>
<evidence type="ECO:0000313" key="8">
    <source>
        <dbReference type="EMBL" id="KAF5382324.1"/>
    </source>
</evidence>
<dbReference type="Pfam" id="PF00067">
    <property type="entry name" value="p450"/>
    <property type="match status" value="1"/>
</dbReference>
<keyword evidence="7" id="KW-0349">Heme</keyword>
<dbReference type="EMBL" id="JAACJN010000053">
    <property type="protein sequence ID" value="KAF5382324.1"/>
    <property type="molecule type" value="Genomic_DNA"/>
</dbReference>